<dbReference type="EMBL" id="ODYU01003172">
    <property type="protein sequence ID" value="SOQ41582.1"/>
    <property type="molecule type" value="Genomic_DNA"/>
</dbReference>
<name>A0A2H1VMB7_SPOFR</name>
<proteinExistence type="predicted"/>
<reference evidence="1" key="1">
    <citation type="submission" date="2016-07" db="EMBL/GenBank/DDBJ databases">
        <authorList>
            <person name="Bretaudeau A."/>
        </authorList>
    </citation>
    <scope>NUCLEOTIDE SEQUENCE</scope>
    <source>
        <strain evidence="1">Rice</strain>
        <tissue evidence="1">Whole body</tissue>
    </source>
</reference>
<protein>
    <submittedName>
        <fullName evidence="1">SFRICE_032764</fullName>
    </submittedName>
</protein>
<dbReference type="AlphaFoldDB" id="A0A2H1VMB7"/>
<sequence length="67" mass="7625">MHNNEEDEDEVWSTEIDYVALSPPPTPQPPPAWLRRSSSIAYSASILALHRKSLSSIDDIETRYINN</sequence>
<organism evidence="1">
    <name type="scientific">Spodoptera frugiperda</name>
    <name type="common">Fall armyworm</name>
    <dbReference type="NCBI Taxonomy" id="7108"/>
    <lineage>
        <taxon>Eukaryota</taxon>
        <taxon>Metazoa</taxon>
        <taxon>Ecdysozoa</taxon>
        <taxon>Arthropoda</taxon>
        <taxon>Hexapoda</taxon>
        <taxon>Insecta</taxon>
        <taxon>Pterygota</taxon>
        <taxon>Neoptera</taxon>
        <taxon>Endopterygota</taxon>
        <taxon>Lepidoptera</taxon>
        <taxon>Glossata</taxon>
        <taxon>Ditrysia</taxon>
        <taxon>Noctuoidea</taxon>
        <taxon>Noctuidae</taxon>
        <taxon>Amphipyrinae</taxon>
        <taxon>Spodoptera</taxon>
    </lineage>
</organism>
<evidence type="ECO:0000313" key="1">
    <source>
        <dbReference type="EMBL" id="SOQ41582.1"/>
    </source>
</evidence>
<gene>
    <name evidence="1" type="ORF">SFRICE_032764</name>
</gene>
<accession>A0A2H1VMB7</accession>